<evidence type="ECO:0000313" key="3">
    <source>
        <dbReference type="EMBL" id="MBR7832610.1"/>
    </source>
</evidence>
<dbReference type="RefSeq" id="WP_212527136.1">
    <property type="nucleotide sequence ID" value="NZ_JAGSOG010000013.1"/>
</dbReference>
<keyword evidence="1" id="KW-0732">Signal</keyword>
<dbReference type="AlphaFoldDB" id="A0A941EHC1"/>
<protein>
    <submittedName>
        <fullName evidence="3">TNT domain-containing protein</fullName>
    </submittedName>
</protein>
<gene>
    <name evidence="3" type="ORF">KDL01_05030</name>
</gene>
<name>A0A941EHC1_9ACTN</name>
<dbReference type="EMBL" id="JAGSOG010000013">
    <property type="protein sequence ID" value="MBR7832610.1"/>
    <property type="molecule type" value="Genomic_DNA"/>
</dbReference>
<evidence type="ECO:0000313" key="4">
    <source>
        <dbReference type="Proteomes" id="UP000675781"/>
    </source>
</evidence>
<sequence>MTRHRLLSSLAAAAVLALSGASAAQAAATAPAVPAAADSPAEECSAASFEGTALLGPERLPYVGPVGVQLRGYQRTGGVDPQQFLAEYRDDANAWIYPPDDGYVTTPDGRPIKWVQTLYPGRQVDRYGSVYGSYLAPAGTSYAKRALPPSSLDSTPAAGCNYHDYEVLKPFPVDAGPIAAWFAQPGHGEQYQLDPALIPGGPAQLNVLWLLDNGYLREVRPV</sequence>
<dbReference type="GO" id="GO:0050135">
    <property type="term" value="F:NADP+ nucleosidase activity"/>
    <property type="evidence" value="ECO:0007669"/>
    <property type="project" value="InterPro"/>
</dbReference>
<evidence type="ECO:0000259" key="2">
    <source>
        <dbReference type="Pfam" id="PF14021"/>
    </source>
</evidence>
<feature type="domain" description="TNT" evidence="2">
    <location>
        <begin position="117"/>
        <end position="219"/>
    </location>
</feature>
<dbReference type="Pfam" id="PF14021">
    <property type="entry name" value="TNT"/>
    <property type="match status" value="1"/>
</dbReference>
<keyword evidence="4" id="KW-1185">Reference proteome</keyword>
<dbReference type="Proteomes" id="UP000675781">
    <property type="component" value="Unassembled WGS sequence"/>
</dbReference>
<reference evidence="3" key="1">
    <citation type="submission" date="2021-04" db="EMBL/GenBank/DDBJ databases">
        <title>Genome based classification of Actinospica acidithermotolerans sp. nov., an actinobacterium isolated from an Indonesian hot spring.</title>
        <authorList>
            <person name="Kusuma A.B."/>
            <person name="Putra K.E."/>
            <person name="Nafisah S."/>
            <person name="Loh J."/>
            <person name="Nouioui I."/>
            <person name="Goodfellow M."/>
        </authorList>
    </citation>
    <scope>NUCLEOTIDE SEQUENCE</scope>
    <source>
        <strain evidence="3">CSCA 57</strain>
    </source>
</reference>
<evidence type="ECO:0000256" key="1">
    <source>
        <dbReference type="SAM" id="SignalP"/>
    </source>
</evidence>
<accession>A0A941EHC1</accession>
<dbReference type="InterPro" id="IPR053024">
    <property type="entry name" value="Fungal_surface_NADase"/>
</dbReference>
<proteinExistence type="predicted"/>
<feature type="chain" id="PRO_5037279030" evidence="1">
    <location>
        <begin position="27"/>
        <end position="222"/>
    </location>
</feature>
<comment type="caution">
    <text evidence="3">The sequence shown here is derived from an EMBL/GenBank/DDBJ whole genome shotgun (WGS) entry which is preliminary data.</text>
</comment>
<feature type="signal peptide" evidence="1">
    <location>
        <begin position="1"/>
        <end position="26"/>
    </location>
</feature>
<organism evidence="3 4">
    <name type="scientific">Actinospica durhamensis</name>
    <dbReference type="NCBI Taxonomy" id="1508375"/>
    <lineage>
        <taxon>Bacteria</taxon>
        <taxon>Bacillati</taxon>
        <taxon>Actinomycetota</taxon>
        <taxon>Actinomycetes</taxon>
        <taxon>Catenulisporales</taxon>
        <taxon>Actinospicaceae</taxon>
        <taxon>Actinospica</taxon>
    </lineage>
</organism>
<dbReference type="PANTHER" id="PTHR42059:SF1">
    <property type="entry name" value="TNT DOMAIN-CONTAINING PROTEIN"/>
    <property type="match status" value="1"/>
</dbReference>
<dbReference type="InterPro" id="IPR025331">
    <property type="entry name" value="TNT"/>
</dbReference>
<dbReference type="PANTHER" id="PTHR42059">
    <property type="entry name" value="TNT DOMAIN-CONTAINING PROTEIN"/>
    <property type="match status" value="1"/>
</dbReference>